<evidence type="ECO:0008006" key="4">
    <source>
        <dbReference type="Google" id="ProtNLM"/>
    </source>
</evidence>
<reference evidence="3" key="1">
    <citation type="journal article" date="2019" name="Int. J. Syst. Evol. Microbiol.">
        <title>The Global Catalogue of Microorganisms (GCM) 10K type strain sequencing project: providing services to taxonomists for standard genome sequencing and annotation.</title>
        <authorList>
            <consortium name="The Broad Institute Genomics Platform"/>
            <consortium name="The Broad Institute Genome Sequencing Center for Infectious Disease"/>
            <person name="Wu L."/>
            <person name="Ma J."/>
        </authorList>
    </citation>
    <scope>NUCLEOTIDE SEQUENCE [LARGE SCALE GENOMIC DNA]</scope>
    <source>
        <strain evidence="3">JCM 17214</strain>
    </source>
</reference>
<comment type="caution">
    <text evidence="2">The sequence shown here is derived from an EMBL/GenBank/DDBJ whole genome shotgun (WGS) entry which is preliminary data.</text>
</comment>
<sequence>MTRLYAYRSLVLVLLLGIAGGLIYYLYDLNRVTQAEKQSIITLYAAQPVTRSVDAQGRETVRVVTPTISAAVLKQVKAGLAAEVRDQLRKEFGRNAQLLQAQRVQTQTGQVLPTVALRDTTVHRATAAGIVAKPARAGTFKDPWLSLTGIVTDDSLSVKYSIRNEFDVRAYSMRDAKHWWQFWKPRKVFVDLKNKNPNTTTTALEAVAVEKK</sequence>
<name>A0ABP7N9I2_9BACT</name>
<gene>
    <name evidence="2" type="ORF">GCM10022406_25400</name>
</gene>
<keyword evidence="1" id="KW-1133">Transmembrane helix</keyword>
<dbReference type="Proteomes" id="UP001499909">
    <property type="component" value="Unassembled WGS sequence"/>
</dbReference>
<dbReference type="InterPro" id="IPR046679">
    <property type="entry name" value="DUF6549"/>
</dbReference>
<protein>
    <recommendedName>
        <fullName evidence="4">DUF2939 domain-containing protein</fullName>
    </recommendedName>
</protein>
<keyword evidence="3" id="KW-1185">Reference proteome</keyword>
<dbReference type="Pfam" id="PF20186">
    <property type="entry name" value="DUF6549"/>
    <property type="match status" value="1"/>
</dbReference>
<keyword evidence="1" id="KW-0472">Membrane</keyword>
<evidence type="ECO:0000256" key="1">
    <source>
        <dbReference type="SAM" id="Phobius"/>
    </source>
</evidence>
<feature type="transmembrane region" description="Helical" evidence="1">
    <location>
        <begin position="6"/>
        <end position="27"/>
    </location>
</feature>
<dbReference type="EMBL" id="BAABDH010000041">
    <property type="protein sequence ID" value="GAA3940285.1"/>
    <property type="molecule type" value="Genomic_DNA"/>
</dbReference>
<keyword evidence="1" id="KW-0812">Transmembrane</keyword>
<evidence type="ECO:0000313" key="2">
    <source>
        <dbReference type="EMBL" id="GAA3940285.1"/>
    </source>
</evidence>
<organism evidence="2 3">
    <name type="scientific">Hymenobacter algoricola</name>
    <dbReference type="NCBI Taxonomy" id="486267"/>
    <lineage>
        <taxon>Bacteria</taxon>
        <taxon>Pseudomonadati</taxon>
        <taxon>Bacteroidota</taxon>
        <taxon>Cytophagia</taxon>
        <taxon>Cytophagales</taxon>
        <taxon>Hymenobacteraceae</taxon>
        <taxon>Hymenobacter</taxon>
    </lineage>
</organism>
<evidence type="ECO:0000313" key="3">
    <source>
        <dbReference type="Proteomes" id="UP001499909"/>
    </source>
</evidence>
<proteinExistence type="predicted"/>
<accession>A0ABP7N9I2</accession>